<dbReference type="EMBL" id="AGCM01000135">
    <property type="protein sequence ID" value="EHM52444.1"/>
    <property type="molecule type" value="Genomic_DNA"/>
</dbReference>
<protein>
    <submittedName>
        <fullName evidence="1">Uncharacterized protein</fullName>
    </submittedName>
</protein>
<comment type="caution">
    <text evidence="1">The sequence shown here is derived from an EMBL/GenBank/DDBJ whole genome shotgun (WGS) entry which is preliminary data.</text>
</comment>
<proteinExistence type="predicted"/>
<name>G9ZHP8_9GAMM</name>
<accession>G9ZHP8</accession>
<organism evidence="1 2">
    <name type="scientific">Cardiobacterium valvarum F0432</name>
    <dbReference type="NCBI Taxonomy" id="797473"/>
    <lineage>
        <taxon>Bacteria</taxon>
        <taxon>Pseudomonadati</taxon>
        <taxon>Pseudomonadota</taxon>
        <taxon>Gammaproteobacteria</taxon>
        <taxon>Cardiobacteriales</taxon>
        <taxon>Cardiobacteriaceae</taxon>
        <taxon>Cardiobacterium</taxon>
    </lineage>
</organism>
<dbReference type="STRING" id="797473.HMPREF9080_02306"/>
<dbReference type="AlphaFoldDB" id="G9ZHP8"/>
<reference evidence="1 2" key="1">
    <citation type="submission" date="2011-08" db="EMBL/GenBank/DDBJ databases">
        <authorList>
            <person name="Weinstock G."/>
            <person name="Sodergren E."/>
            <person name="Clifton S."/>
            <person name="Fulton L."/>
            <person name="Fulton B."/>
            <person name="Courtney L."/>
            <person name="Fronick C."/>
            <person name="Harrison M."/>
            <person name="Strong C."/>
            <person name="Farmer C."/>
            <person name="Delahaunty K."/>
            <person name="Markovic C."/>
            <person name="Hall O."/>
            <person name="Minx P."/>
            <person name="Tomlinson C."/>
            <person name="Mitreva M."/>
            <person name="Hou S."/>
            <person name="Chen J."/>
            <person name="Wollam A."/>
            <person name="Pepin K.H."/>
            <person name="Johnson M."/>
            <person name="Bhonagiri V."/>
            <person name="Zhang X."/>
            <person name="Suruliraj S."/>
            <person name="Warren W."/>
            <person name="Chinwalla A."/>
            <person name="Mardis E.R."/>
            <person name="Wilson R.K."/>
        </authorList>
    </citation>
    <scope>NUCLEOTIDE SEQUENCE [LARGE SCALE GENOMIC DNA]</scope>
    <source>
        <strain evidence="1 2">F0432</strain>
    </source>
</reference>
<dbReference type="HOGENOM" id="CLU_2988175_0_0_6"/>
<evidence type="ECO:0000313" key="1">
    <source>
        <dbReference type="EMBL" id="EHM52444.1"/>
    </source>
</evidence>
<dbReference type="Proteomes" id="UP000004750">
    <property type="component" value="Unassembled WGS sequence"/>
</dbReference>
<evidence type="ECO:0000313" key="2">
    <source>
        <dbReference type="Proteomes" id="UP000004750"/>
    </source>
</evidence>
<gene>
    <name evidence="1" type="ORF">HMPREF9080_02306</name>
</gene>
<sequence length="57" mass="6218">MPMPGNETLLAGGFQSAISMTAVGASRPRQMILDFGVRQVNGAFGCVLRRNTLFLRY</sequence>